<dbReference type="EMBL" id="CP034852">
    <property type="protein sequence ID" value="QCI26917.1"/>
    <property type="molecule type" value="Genomic_DNA"/>
</dbReference>
<dbReference type="SUPFAM" id="SSF50104">
    <property type="entry name" value="Translation proteins SH3-like domain"/>
    <property type="match status" value="1"/>
</dbReference>
<comment type="function">
    <text evidence="7 8">One of the proteins that surrounds the polypeptide exit tunnel on the outside of the subunit.</text>
</comment>
<dbReference type="Pfam" id="PF00467">
    <property type="entry name" value="KOW"/>
    <property type="match status" value="1"/>
</dbReference>
<evidence type="ECO:0000313" key="11">
    <source>
        <dbReference type="EMBL" id="QCI26917.1"/>
    </source>
</evidence>
<dbReference type="HAMAP" id="MF_01326_B">
    <property type="entry name" value="Ribosomal_uL24_B"/>
    <property type="match status" value="1"/>
</dbReference>
<dbReference type="GO" id="GO:0006412">
    <property type="term" value="P:translation"/>
    <property type="evidence" value="ECO:0007669"/>
    <property type="project" value="UniProtKB-UniRule"/>
</dbReference>
<comment type="subunit">
    <text evidence="8">Part of the 50S ribosomal subunit.</text>
</comment>
<dbReference type="OrthoDB" id="9807419at2"/>
<dbReference type="GO" id="GO:0003735">
    <property type="term" value="F:structural constituent of ribosome"/>
    <property type="evidence" value="ECO:0007669"/>
    <property type="project" value="InterPro"/>
</dbReference>
<dbReference type="InterPro" id="IPR005824">
    <property type="entry name" value="KOW"/>
</dbReference>
<protein>
    <recommendedName>
        <fullName evidence="6 8">Large ribosomal subunit protein uL24</fullName>
    </recommendedName>
</protein>
<evidence type="ECO:0000256" key="6">
    <source>
        <dbReference type="ARBA" id="ARBA00035206"/>
    </source>
</evidence>
<dbReference type="PROSITE" id="PS01108">
    <property type="entry name" value="RIBOSOMAL_L24"/>
    <property type="match status" value="1"/>
</dbReference>
<accession>A0A4D6YAP0</accession>
<dbReference type="FunFam" id="2.30.30.30:FF:000004">
    <property type="entry name" value="50S ribosomal protein L24"/>
    <property type="match status" value="1"/>
</dbReference>
<dbReference type="AlphaFoldDB" id="A0A4D6YAP0"/>
<dbReference type="Pfam" id="PF17136">
    <property type="entry name" value="ribosomal_L24"/>
    <property type="match status" value="1"/>
</dbReference>
<dbReference type="CDD" id="cd06089">
    <property type="entry name" value="KOW_RPL26"/>
    <property type="match status" value="1"/>
</dbReference>
<dbReference type="GO" id="GO:0005829">
    <property type="term" value="C:cytosol"/>
    <property type="evidence" value="ECO:0007669"/>
    <property type="project" value="UniProtKB-ARBA"/>
</dbReference>
<reference evidence="11 12" key="1">
    <citation type="submission" date="2018-12" db="EMBL/GenBank/DDBJ databases">
        <authorList>
            <person name="Chong R.A."/>
        </authorList>
    </citation>
    <scope>NUCLEOTIDE SEQUENCE [LARGE SCALE GENOMIC DNA]</scope>
    <source>
        <strain evidence="11 12">Tca</strain>
    </source>
</reference>
<comment type="similarity">
    <text evidence="1 8 9">Belongs to the universal ribosomal protein uL24 family.</text>
</comment>
<evidence type="ECO:0000259" key="10">
    <source>
        <dbReference type="SMART" id="SM00739"/>
    </source>
</evidence>
<dbReference type="InterPro" id="IPR041988">
    <property type="entry name" value="Ribosomal_uL24_KOW"/>
</dbReference>
<evidence type="ECO:0000313" key="12">
    <source>
        <dbReference type="Proteomes" id="UP000298782"/>
    </source>
</evidence>
<keyword evidence="12" id="KW-1185">Reference proteome</keyword>
<dbReference type="NCBIfam" id="TIGR01079">
    <property type="entry name" value="rplX_bact"/>
    <property type="match status" value="1"/>
</dbReference>
<evidence type="ECO:0000256" key="5">
    <source>
        <dbReference type="ARBA" id="ARBA00023274"/>
    </source>
</evidence>
<organism evidence="11 12">
    <name type="scientific">Buchnera aphidicola</name>
    <name type="common">Thelaxes californica</name>
    <dbReference type="NCBI Taxonomy" id="1315998"/>
    <lineage>
        <taxon>Bacteria</taxon>
        <taxon>Pseudomonadati</taxon>
        <taxon>Pseudomonadota</taxon>
        <taxon>Gammaproteobacteria</taxon>
        <taxon>Enterobacterales</taxon>
        <taxon>Erwiniaceae</taxon>
        <taxon>Buchnera</taxon>
    </lineage>
</organism>
<evidence type="ECO:0000256" key="7">
    <source>
        <dbReference type="ARBA" id="ARBA00058688"/>
    </source>
</evidence>
<gene>
    <name evidence="8" type="primary">rplX</name>
    <name evidence="11" type="ORF">D9V80_02030</name>
</gene>
<dbReference type="InterPro" id="IPR014722">
    <property type="entry name" value="Rib_uL2_dom2"/>
</dbReference>
<evidence type="ECO:0000256" key="2">
    <source>
        <dbReference type="ARBA" id="ARBA00022730"/>
    </source>
</evidence>
<name>A0A4D6YAP0_9GAMM</name>
<keyword evidence="3 8" id="KW-0694">RNA-binding</keyword>
<evidence type="ECO:0000256" key="4">
    <source>
        <dbReference type="ARBA" id="ARBA00022980"/>
    </source>
</evidence>
<dbReference type="RefSeq" id="WP_158353736.1">
    <property type="nucleotide sequence ID" value="NZ_CP034852.1"/>
</dbReference>
<dbReference type="Proteomes" id="UP000298782">
    <property type="component" value="Chromosome"/>
</dbReference>
<evidence type="ECO:0000256" key="3">
    <source>
        <dbReference type="ARBA" id="ARBA00022884"/>
    </source>
</evidence>
<sequence>MASKIRKNDKVMILSGKDKGKIGIVLRIINNSKILVEGINMVNKHKKSIPEKNQIGSIIRMESPIHVSNVGLFNEKINKFDRIGFRFVNGKKVRFFKSNKEIVQ</sequence>
<dbReference type="InterPro" id="IPR005825">
    <property type="entry name" value="Ribosomal_uL24_CS"/>
</dbReference>
<dbReference type="GO" id="GO:0019843">
    <property type="term" value="F:rRNA binding"/>
    <property type="evidence" value="ECO:0007669"/>
    <property type="project" value="UniProtKB-UniRule"/>
</dbReference>
<comment type="function">
    <text evidence="8">One of two assembly initiator proteins, it binds directly to the 5'-end of the 23S rRNA, where it nucleates assembly of the 50S subunit.</text>
</comment>
<dbReference type="Gene3D" id="2.30.30.30">
    <property type="match status" value="1"/>
</dbReference>
<dbReference type="InterPro" id="IPR057264">
    <property type="entry name" value="Ribosomal_uL24_C"/>
</dbReference>
<dbReference type="GO" id="GO:1990904">
    <property type="term" value="C:ribonucleoprotein complex"/>
    <property type="evidence" value="ECO:0007669"/>
    <property type="project" value="UniProtKB-KW"/>
</dbReference>
<proteinExistence type="inferred from homology"/>
<feature type="domain" description="KOW" evidence="10">
    <location>
        <begin position="4"/>
        <end position="31"/>
    </location>
</feature>
<evidence type="ECO:0000256" key="8">
    <source>
        <dbReference type="HAMAP-Rule" id="MF_01326"/>
    </source>
</evidence>
<evidence type="ECO:0000256" key="9">
    <source>
        <dbReference type="RuleBase" id="RU003477"/>
    </source>
</evidence>
<reference evidence="11 12" key="2">
    <citation type="submission" date="2019-05" db="EMBL/GenBank/DDBJ databases">
        <title>Genome evolution of the obligate endosymbiont Buchnera aphidicola.</title>
        <authorList>
            <person name="Moran N.A."/>
        </authorList>
    </citation>
    <scope>NUCLEOTIDE SEQUENCE [LARGE SCALE GENOMIC DNA]</scope>
    <source>
        <strain evidence="11 12">Tca</strain>
    </source>
</reference>
<dbReference type="InterPro" id="IPR008991">
    <property type="entry name" value="Translation_prot_SH3-like_sf"/>
</dbReference>
<keyword evidence="2 8" id="KW-0699">rRNA-binding</keyword>
<dbReference type="GO" id="GO:0005840">
    <property type="term" value="C:ribosome"/>
    <property type="evidence" value="ECO:0007669"/>
    <property type="project" value="UniProtKB-KW"/>
</dbReference>
<dbReference type="PANTHER" id="PTHR12903">
    <property type="entry name" value="MITOCHONDRIAL RIBOSOMAL PROTEIN L24"/>
    <property type="match status" value="1"/>
</dbReference>
<keyword evidence="4 8" id="KW-0689">Ribosomal protein</keyword>
<evidence type="ECO:0000256" key="1">
    <source>
        <dbReference type="ARBA" id="ARBA00010618"/>
    </source>
</evidence>
<keyword evidence="5 8" id="KW-0687">Ribonucleoprotein</keyword>
<dbReference type="SMART" id="SM00739">
    <property type="entry name" value="KOW"/>
    <property type="match status" value="1"/>
</dbReference>
<dbReference type="InterPro" id="IPR003256">
    <property type="entry name" value="Ribosomal_uL24"/>
</dbReference>